<dbReference type="Pfam" id="PF19775">
    <property type="entry name" value="DUF6261"/>
    <property type="match status" value="1"/>
</dbReference>
<dbReference type="OrthoDB" id="1123496at2"/>
<name>A0A4Q1JP84_9BACT</name>
<dbReference type="Proteomes" id="UP000289703">
    <property type="component" value="Unassembled WGS sequence"/>
</dbReference>
<evidence type="ECO:0000313" key="2">
    <source>
        <dbReference type="Proteomes" id="UP000289703"/>
    </source>
</evidence>
<organism evidence="1 2">
    <name type="scientific">Ancylomarina salipaludis</name>
    <dbReference type="NCBI Taxonomy" id="2501299"/>
    <lineage>
        <taxon>Bacteria</taxon>
        <taxon>Pseudomonadati</taxon>
        <taxon>Bacteroidota</taxon>
        <taxon>Bacteroidia</taxon>
        <taxon>Marinilabiliales</taxon>
        <taxon>Marinifilaceae</taxon>
        <taxon>Ancylomarina</taxon>
    </lineage>
</organism>
<gene>
    <name evidence="1" type="ORF">EO244_03410</name>
</gene>
<reference evidence="1 2" key="1">
    <citation type="submission" date="2019-01" db="EMBL/GenBank/DDBJ databases">
        <title>Ancylomarina salipaludis sp. nov., isolated from a salt marsh.</title>
        <authorList>
            <person name="Yoon J.-H."/>
        </authorList>
    </citation>
    <scope>NUCLEOTIDE SEQUENCE [LARGE SCALE GENOMIC DNA]</scope>
    <source>
        <strain evidence="1 2">SHSM-M15</strain>
    </source>
</reference>
<proteinExistence type="predicted"/>
<evidence type="ECO:0000313" key="1">
    <source>
        <dbReference type="EMBL" id="RXQ96689.1"/>
    </source>
</evidence>
<dbReference type="InterPro" id="IPR046228">
    <property type="entry name" value="DUF6261"/>
</dbReference>
<protein>
    <submittedName>
        <fullName evidence="1">Uncharacterized protein</fullName>
    </submittedName>
</protein>
<keyword evidence="2" id="KW-1185">Reference proteome</keyword>
<comment type="caution">
    <text evidence="1">The sequence shown here is derived from an EMBL/GenBank/DDBJ whole genome shotgun (WGS) entry which is preliminary data.</text>
</comment>
<sequence length="243" mass="26993">MIPKLISQSRTTEVDTASDNLLAAYKKGSWDNDAYLVTIFTELETESNQLTTAINRSKAESNLDKKDVARDENVKALNYLLVGSIHHPDTTIKTAAENLFVVFSKYGLKMTQASYSTESALIDSLLEDLAANKLQADIAAVSGCAEIISKLQATQNDFKSTYFAWEEKKAQEGLTLCATDIKRKVLSTVNEKIVVYLNGMRQANEALYGELAQTVSQIISDNNEAVKKRRKKEEVEPELSIDE</sequence>
<dbReference type="AlphaFoldDB" id="A0A4Q1JP84"/>
<accession>A0A4Q1JP84</accession>
<dbReference type="RefSeq" id="WP_129252941.1">
    <property type="nucleotide sequence ID" value="NZ_SAXA01000002.1"/>
</dbReference>
<dbReference type="EMBL" id="SAXA01000002">
    <property type="protein sequence ID" value="RXQ96689.1"/>
    <property type="molecule type" value="Genomic_DNA"/>
</dbReference>